<dbReference type="EMBL" id="CALNXI010005127">
    <property type="protein sequence ID" value="CAH3197001.1"/>
    <property type="molecule type" value="Genomic_DNA"/>
</dbReference>
<evidence type="ECO:0000256" key="5">
    <source>
        <dbReference type="ARBA" id="ARBA00022723"/>
    </source>
</evidence>
<comment type="cofactor">
    <cofactor evidence="1">
        <name>a divalent metal cation</name>
        <dbReference type="ChEBI" id="CHEBI:60240"/>
    </cofactor>
</comment>
<keyword evidence="6" id="KW-0378">Hydrolase</keyword>
<protein>
    <recommendedName>
        <fullName evidence="8">DDE Tnp4 domain-containing protein</fullName>
    </recommendedName>
</protein>
<evidence type="ECO:0000256" key="3">
    <source>
        <dbReference type="ARBA" id="ARBA00006958"/>
    </source>
</evidence>
<reference evidence="9 10" key="1">
    <citation type="submission" date="2022-05" db="EMBL/GenBank/DDBJ databases">
        <authorList>
            <consortium name="Genoscope - CEA"/>
            <person name="William W."/>
        </authorList>
    </citation>
    <scope>NUCLEOTIDE SEQUENCE [LARGE SCALE GENOMIC DNA]</scope>
</reference>
<keyword evidence="4" id="KW-0540">Nuclease</keyword>
<feature type="domain" description="DDE Tnp4" evidence="8">
    <location>
        <begin position="250"/>
        <end position="287"/>
    </location>
</feature>
<evidence type="ECO:0000256" key="2">
    <source>
        <dbReference type="ARBA" id="ARBA00004123"/>
    </source>
</evidence>
<feature type="non-terminal residue" evidence="9">
    <location>
        <position position="1"/>
    </location>
</feature>
<evidence type="ECO:0000256" key="4">
    <source>
        <dbReference type="ARBA" id="ARBA00022722"/>
    </source>
</evidence>
<dbReference type="Pfam" id="PF13359">
    <property type="entry name" value="DDE_Tnp_4"/>
    <property type="match status" value="2"/>
</dbReference>
<keyword evidence="10" id="KW-1185">Reference proteome</keyword>
<dbReference type="PANTHER" id="PTHR22930">
    <property type="match status" value="1"/>
</dbReference>
<evidence type="ECO:0000256" key="1">
    <source>
        <dbReference type="ARBA" id="ARBA00001968"/>
    </source>
</evidence>
<organism evidence="9 10">
    <name type="scientific">Porites evermanni</name>
    <dbReference type="NCBI Taxonomy" id="104178"/>
    <lineage>
        <taxon>Eukaryota</taxon>
        <taxon>Metazoa</taxon>
        <taxon>Cnidaria</taxon>
        <taxon>Anthozoa</taxon>
        <taxon>Hexacorallia</taxon>
        <taxon>Scleractinia</taxon>
        <taxon>Fungiina</taxon>
        <taxon>Poritidae</taxon>
        <taxon>Porites</taxon>
    </lineage>
</organism>
<dbReference type="PANTHER" id="PTHR22930:SF85">
    <property type="entry name" value="GH03217P-RELATED"/>
    <property type="match status" value="1"/>
</dbReference>
<evidence type="ECO:0000259" key="8">
    <source>
        <dbReference type="Pfam" id="PF13359"/>
    </source>
</evidence>
<keyword evidence="5" id="KW-0479">Metal-binding</keyword>
<gene>
    <name evidence="9" type="ORF">PEVE_00034154</name>
</gene>
<comment type="similarity">
    <text evidence="3">Belongs to the HARBI1 family.</text>
</comment>
<feature type="domain" description="DDE Tnp4" evidence="8">
    <location>
        <begin position="184"/>
        <end position="246"/>
    </location>
</feature>
<accession>A0ABN8T156</accession>
<proteinExistence type="inferred from homology"/>
<evidence type="ECO:0000256" key="6">
    <source>
        <dbReference type="ARBA" id="ARBA00022801"/>
    </source>
</evidence>
<dbReference type="InterPro" id="IPR027806">
    <property type="entry name" value="HARBI1_dom"/>
</dbReference>
<dbReference type="Proteomes" id="UP001159427">
    <property type="component" value="Unassembled WGS sequence"/>
</dbReference>
<name>A0ABN8T156_9CNID</name>
<evidence type="ECO:0000313" key="9">
    <source>
        <dbReference type="EMBL" id="CAH3197001.1"/>
    </source>
</evidence>
<dbReference type="InterPro" id="IPR045249">
    <property type="entry name" value="HARBI1-like"/>
</dbReference>
<keyword evidence="7" id="KW-0539">Nucleus</keyword>
<evidence type="ECO:0000256" key="7">
    <source>
        <dbReference type="ARBA" id="ARBA00023242"/>
    </source>
</evidence>
<comment type="caution">
    <text evidence="9">The sequence shown here is derived from an EMBL/GenBank/DDBJ whole genome shotgun (WGS) entry which is preliminary data.</text>
</comment>
<comment type="subcellular location">
    <subcellularLocation>
        <location evidence="2">Nucleus</location>
    </subcellularLocation>
</comment>
<sequence>LLALLITQRLRQRQLIVQSMQQYNAAAARLRRIRRRIVRRRGRVWRNSGRTEQWWLNLYNGILPEREWKKNLRMDRAVFMSLADELRPFLEPGQSPRGLDVPSVEKQLAMTLYFLKDQGSLIMTANAFGVAHCTVSVVVRKVCDLITNVLGAKYIKLPTTDQEMKDLIDGMENKYGFPQAFGCVDGTHIPIAQPCENPHDYFSYKLKYTLNVQGVCDWKGLFLDVDIKWPGSVHDGRVFANSRINRLNPIECAYGRLKARWQILNKRIDIGLKFIPTLIYACCVLHNICELRGMNVEDDALAQQMERDRLAQPENTPDRLYSVNSAEGAYVRNIITSSYKEHIPH</sequence>
<evidence type="ECO:0000313" key="10">
    <source>
        <dbReference type="Proteomes" id="UP001159427"/>
    </source>
</evidence>